<reference evidence="2" key="1">
    <citation type="submission" date="2019-01" db="EMBL/GenBank/DDBJ databases">
        <authorList>
            <person name="Lista F."/>
            <person name="Anselmo A."/>
        </authorList>
    </citation>
    <scope>NUCLEOTIDE SEQUENCE</scope>
    <source>
        <strain evidence="3">12S</strain>
        <strain evidence="6">14R</strain>
        <strain evidence="2">14S</strain>
        <strain evidence="1">16S</strain>
        <strain evidence="5">6S</strain>
        <strain evidence="4">7S</strain>
    </source>
</reference>
<gene>
    <name evidence="1" type="ORF">ETE70_12930</name>
    <name evidence="3" type="ORF">ETE72_18215</name>
    <name evidence="5" type="ORF">ETE87_07025</name>
    <name evidence="4" type="ORF">ETE99_06620</name>
    <name evidence="2" type="ORF">ETF02_12105</name>
    <name evidence="6" type="ORF">ETH45_05015</name>
</gene>
<dbReference type="EMBL" id="SDCI01000008">
    <property type="protein sequence ID" value="TCX43817.1"/>
    <property type="molecule type" value="Genomic_DNA"/>
</dbReference>
<sequence>MSRNPCEVHEWHALGREASLVRHLIGSGATAIGRANYADKMGEYYTAFFGLSVGLERLSKLILVAHYAIENQGRMPDERVVRKFGHKLIDLTNEVENISEKMQLSLSYSRPIQEIPQKILECLDSFADARRGRYANFASLDNPNLTGDEPVNKWWGEVAECILEKHYYGKVAQRRVEGSAELIDAMISPFTMVIHTNENGNTMLDVKSASIRTGQNAIVQKWGRYYSLAIVRWLATVLSELSHIACYKHGIDGFFGLNEYFDSYTVDDSFLKTRKVWPL</sequence>
<dbReference type="EMBL" id="SDCQ01000005">
    <property type="protein sequence ID" value="TCX92315.1"/>
    <property type="molecule type" value="Genomic_DNA"/>
</dbReference>
<evidence type="ECO:0000313" key="4">
    <source>
        <dbReference type="EMBL" id="TCX86130.1"/>
    </source>
</evidence>
<name>A0A483JFK7_KLEPN</name>
<dbReference type="EMBL" id="SDDH01000004">
    <property type="protein sequence ID" value="TCY72563.1"/>
    <property type="molecule type" value="Genomic_DNA"/>
</dbReference>
<evidence type="ECO:0000313" key="3">
    <source>
        <dbReference type="EMBL" id="TCX51198.1"/>
    </source>
</evidence>
<comment type="caution">
    <text evidence="2">The sequence shown here is derived from an EMBL/GenBank/DDBJ whole genome shotgun (WGS) entry which is preliminary data.</text>
</comment>
<dbReference type="AlphaFoldDB" id="A0A483JFK7"/>
<dbReference type="EMBL" id="SDCG01000008">
    <property type="protein sequence ID" value="TCX26909.1"/>
    <property type="molecule type" value="Genomic_DNA"/>
</dbReference>
<dbReference type="EMBL" id="SDCP01000005">
    <property type="protein sequence ID" value="TCX86130.1"/>
    <property type="molecule type" value="Genomic_DNA"/>
</dbReference>
<evidence type="ECO:0000313" key="2">
    <source>
        <dbReference type="EMBL" id="TCX43817.1"/>
    </source>
</evidence>
<accession>A0A483JFK7</accession>
<protein>
    <submittedName>
        <fullName evidence="2">Uncharacterized protein</fullName>
    </submittedName>
</protein>
<proteinExistence type="predicted"/>
<organism evidence="2">
    <name type="scientific">Klebsiella pneumoniae</name>
    <dbReference type="NCBI Taxonomy" id="573"/>
    <lineage>
        <taxon>Bacteria</taxon>
        <taxon>Pseudomonadati</taxon>
        <taxon>Pseudomonadota</taxon>
        <taxon>Gammaproteobacteria</taxon>
        <taxon>Enterobacterales</taxon>
        <taxon>Enterobacteriaceae</taxon>
        <taxon>Klebsiella/Raoultella group</taxon>
        <taxon>Klebsiella</taxon>
        <taxon>Klebsiella pneumoniae complex</taxon>
    </lineage>
</organism>
<evidence type="ECO:0000313" key="1">
    <source>
        <dbReference type="EMBL" id="TCX26909.1"/>
    </source>
</evidence>
<dbReference type="EMBL" id="SDCK01000020">
    <property type="protein sequence ID" value="TCX51198.1"/>
    <property type="molecule type" value="Genomic_DNA"/>
</dbReference>
<evidence type="ECO:0000313" key="6">
    <source>
        <dbReference type="EMBL" id="TCY72563.1"/>
    </source>
</evidence>
<evidence type="ECO:0000313" key="5">
    <source>
        <dbReference type="EMBL" id="TCX92315.1"/>
    </source>
</evidence>